<evidence type="ECO:0000313" key="3">
    <source>
        <dbReference type="Proteomes" id="UP000230069"/>
    </source>
</evidence>
<name>A0A2G5F7C9_AQUCA</name>
<accession>A0A2G5F7C9</accession>
<evidence type="ECO:0008006" key="4">
    <source>
        <dbReference type="Google" id="ProtNLM"/>
    </source>
</evidence>
<dbReference type="InterPro" id="IPR008479">
    <property type="entry name" value="DUF760"/>
</dbReference>
<proteinExistence type="predicted"/>
<dbReference type="Pfam" id="PF05542">
    <property type="entry name" value="DUF760"/>
    <property type="match status" value="1"/>
</dbReference>
<dbReference type="InterPro" id="IPR038925">
    <property type="entry name" value="At3g17800-like"/>
</dbReference>
<evidence type="ECO:0000313" key="2">
    <source>
        <dbReference type="EMBL" id="PIA63911.1"/>
    </source>
</evidence>
<protein>
    <recommendedName>
        <fullName evidence="4">UV-B-induced protein At3g17800, chloroplastic</fullName>
    </recommendedName>
</protein>
<reference evidence="2 3" key="1">
    <citation type="submission" date="2017-09" db="EMBL/GenBank/DDBJ databases">
        <title>WGS assembly of Aquilegia coerulea Goldsmith.</title>
        <authorList>
            <person name="Hodges S."/>
            <person name="Kramer E."/>
            <person name="Nordborg M."/>
            <person name="Tomkins J."/>
            <person name="Borevitz J."/>
            <person name="Derieg N."/>
            <person name="Yan J."/>
            <person name="Mihaltcheva S."/>
            <person name="Hayes R.D."/>
            <person name="Rokhsar D."/>
        </authorList>
    </citation>
    <scope>NUCLEOTIDE SEQUENCE [LARGE SCALE GENOMIC DNA]</scope>
    <source>
        <strain evidence="3">cv. Goldsmith</strain>
    </source>
</reference>
<dbReference type="OrthoDB" id="25131at2759"/>
<feature type="region of interest" description="Disordered" evidence="1">
    <location>
        <begin position="291"/>
        <end position="328"/>
    </location>
</feature>
<dbReference type="PANTHER" id="PTHR31808:SF4">
    <property type="entry name" value="LIGASE, PUTATIVE (DUF760)-RELATED"/>
    <property type="match status" value="1"/>
</dbReference>
<evidence type="ECO:0000256" key="1">
    <source>
        <dbReference type="SAM" id="MobiDB-lite"/>
    </source>
</evidence>
<feature type="compositionally biased region" description="Basic and acidic residues" evidence="1">
    <location>
        <begin position="293"/>
        <end position="314"/>
    </location>
</feature>
<dbReference type="STRING" id="218851.A0A2G5F7C9"/>
<gene>
    <name evidence="2" type="ORF">AQUCO_00201316v1</name>
</gene>
<dbReference type="FunCoup" id="A0A2G5F7C9">
    <property type="interactions" value="2148"/>
</dbReference>
<sequence>METTTLLQSSSSIFQPSNLVVKSVNRTDSLYFGSKLNLSNGFLKKHCGSISVIKNGQKKLVLGGGRRRSCVVRASSSSSAGSLSDAPIAPLQLESPIGQLLSQILKSHPHLVPAAVDQQLEQLQTDRDAEKVNDNPKEEPSSTGTDLVLYRRIAEVKANERKKALEEIMYALIVQKFMDADVSLIPSISSSFDPSGKVDSWPTEEEKLQVLHSEEAYEMIKIHLGLILGNRLGESNAVAQISKIRVGQVYAASVMYGYFLKRVDQRFQLEKSMKLLPFGSDEEDNDIVQSVNEELRRPNRSENVRDVEPTKTHPEVSSWPGEPSPGGFGSAIKSSRLRNYVMSIDADTLQSYAARRSKEADSIIENHTNALFGRPEIVITPQGTIDSSKEEQIKISFVGLKRLVLEAVTFGSFLWDVESHVDSRYHFVMN</sequence>
<dbReference type="Proteomes" id="UP000230069">
    <property type="component" value="Unassembled WGS sequence"/>
</dbReference>
<dbReference type="PANTHER" id="PTHR31808">
    <property type="entry name" value="EXPRESSED PROTEIN"/>
    <property type="match status" value="1"/>
</dbReference>
<keyword evidence="3" id="KW-1185">Reference proteome</keyword>
<dbReference type="AlphaFoldDB" id="A0A2G5F7C9"/>
<dbReference type="InParanoid" id="A0A2G5F7C9"/>
<dbReference type="EMBL" id="KZ305019">
    <property type="protein sequence ID" value="PIA63911.1"/>
    <property type="molecule type" value="Genomic_DNA"/>
</dbReference>
<organism evidence="2 3">
    <name type="scientific">Aquilegia coerulea</name>
    <name type="common">Rocky mountain columbine</name>
    <dbReference type="NCBI Taxonomy" id="218851"/>
    <lineage>
        <taxon>Eukaryota</taxon>
        <taxon>Viridiplantae</taxon>
        <taxon>Streptophyta</taxon>
        <taxon>Embryophyta</taxon>
        <taxon>Tracheophyta</taxon>
        <taxon>Spermatophyta</taxon>
        <taxon>Magnoliopsida</taxon>
        <taxon>Ranunculales</taxon>
        <taxon>Ranunculaceae</taxon>
        <taxon>Thalictroideae</taxon>
        <taxon>Aquilegia</taxon>
    </lineage>
</organism>